<organism evidence="9 10">
    <name type="scientific">Aquatica leii</name>
    <dbReference type="NCBI Taxonomy" id="1421715"/>
    <lineage>
        <taxon>Eukaryota</taxon>
        <taxon>Metazoa</taxon>
        <taxon>Ecdysozoa</taxon>
        <taxon>Arthropoda</taxon>
        <taxon>Hexapoda</taxon>
        <taxon>Insecta</taxon>
        <taxon>Pterygota</taxon>
        <taxon>Neoptera</taxon>
        <taxon>Endopterygota</taxon>
        <taxon>Coleoptera</taxon>
        <taxon>Polyphaga</taxon>
        <taxon>Elateriformia</taxon>
        <taxon>Elateroidea</taxon>
        <taxon>Lampyridae</taxon>
        <taxon>Luciolinae</taxon>
        <taxon>Aquatica</taxon>
    </lineage>
</organism>
<comment type="similarity">
    <text evidence="2 8">Belongs to the FMO family.</text>
</comment>
<dbReference type="InterPro" id="IPR020946">
    <property type="entry name" value="Flavin_mOase-like"/>
</dbReference>
<dbReference type="SUPFAM" id="SSF51905">
    <property type="entry name" value="FAD/NAD(P)-binding domain"/>
    <property type="match status" value="4"/>
</dbReference>
<protein>
    <recommendedName>
        <fullName evidence="8">Flavin-containing monooxygenase</fullName>
        <ecNumber evidence="8">1.-.-.-</ecNumber>
    </recommendedName>
</protein>
<dbReference type="GO" id="GO:0004499">
    <property type="term" value="F:N,N-dimethylaniline monooxygenase activity"/>
    <property type="evidence" value="ECO:0007669"/>
    <property type="project" value="InterPro"/>
</dbReference>
<dbReference type="FunFam" id="3.50.50.60:FF:000138">
    <property type="entry name" value="Flavin-containing monooxygenase"/>
    <property type="match status" value="2"/>
</dbReference>
<comment type="cofactor">
    <cofactor evidence="1 8">
        <name>FAD</name>
        <dbReference type="ChEBI" id="CHEBI:57692"/>
    </cofactor>
</comment>
<evidence type="ECO:0000313" key="9">
    <source>
        <dbReference type="EMBL" id="KAK4884291.1"/>
    </source>
</evidence>
<comment type="caution">
    <text evidence="9">The sequence shown here is derived from an EMBL/GenBank/DDBJ whole genome shotgun (WGS) entry which is preliminary data.</text>
</comment>
<dbReference type="Proteomes" id="UP001353858">
    <property type="component" value="Unassembled WGS sequence"/>
</dbReference>
<dbReference type="InterPro" id="IPR000960">
    <property type="entry name" value="Flavin_mOase"/>
</dbReference>
<evidence type="ECO:0000256" key="5">
    <source>
        <dbReference type="ARBA" id="ARBA00022857"/>
    </source>
</evidence>
<proteinExistence type="inferred from homology"/>
<dbReference type="EC" id="1.-.-.-" evidence="8"/>
<reference evidence="10" key="1">
    <citation type="submission" date="2023-01" db="EMBL/GenBank/DDBJ databases">
        <title>Key to firefly adult light organ development and bioluminescence: homeobox transcription factors regulate luciferase expression and transportation to peroxisome.</title>
        <authorList>
            <person name="Fu X."/>
        </authorList>
    </citation>
    <scope>NUCLEOTIDE SEQUENCE [LARGE SCALE GENOMIC DNA]</scope>
</reference>
<dbReference type="PANTHER" id="PTHR23023">
    <property type="entry name" value="DIMETHYLANILINE MONOOXYGENASE"/>
    <property type="match status" value="1"/>
</dbReference>
<keyword evidence="4 8" id="KW-0274">FAD</keyword>
<evidence type="ECO:0000256" key="3">
    <source>
        <dbReference type="ARBA" id="ARBA00022630"/>
    </source>
</evidence>
<dbReference type="Gene3D" id="3.50.50.60">
    <property type="entry name" value="FAD/NAD(P)-binding domain"/>
    <property type="match status" value="4"/>
</dbReference>
<evidence type="ECO:0000256" key="1">
    <source>
        <dbReference type="ARBA" id="ARBA00001974"/>
    </source>
</evidence>
<dbReference type="InterPro" id="IPR050346">
    <property type="entry name" value="FMO-like"/>
</dbReference>
<dbReference type="GO" id="GO:0050660">
    <property type="term" value="F:flavin adenine dinucleotide binding"/>
    <property type="evidence" value="ECO:0007669"/>
    <property type="project" value="InterPro"/>
</dbReference>
<dbReference type="Pfam" id="PF00743">
    <property type="entry name" value="FMO-like"/>
    <property type="match status" value="3"/>
</dbReference>
<keyword evidence="10" id="KW-1185">Reference proteome</keyword>
<keyword evidence="3 8" id="KW-0285">Flavoprotein</keyword>
<evidence type="ECO:0000256" key="4">
    <source>
        <dbReference type="ARBA" id="ARBA00022827"/>
    </source>
</evidence>
<evidence type="ECO:0000256" key="2">
    <source>
        <dbReference type="ARBA" id="ARBA00009183"/>
    </source>
</evidence>
<evidence type="ECO:0000313" key="10">
    <source>
        <dbReference type="Proteomes" id="UP001353858"/>
    </source>
</evidence>
<dbReference type="AlphaFoldDB" id="A0AAN7PKA4"/>
<keyword evidence="5" id="KW-0521">NADP</keyword>
<dbReference type="EMBL" id="JARPUR010000001">
    <property type="protein sequence ID" value="KAK4884291.1"/>
    <property type="molecule type" value="Genomic_DNA"/>
</dbReference>
<sequence length="808" mass="92974">MKIAVVGAGPAGLVSLKYSLDHGHECEVFEQSGVLGGTWVYTDNIGTDENGLPIHSSMYQGMRTNLPKEVMFFLDYPYPSTKTKSYLSQPEVLEYFINYANHFQLEKYIKYYRCVTEVTPIHTSKWQLKIQDAKTKQIEIKTYDAVFICNGHYSDPFVPSIPGQNEFEGKQLHSHHYRTPEFCKDKRVLLVGAGSSGTDIAVKVSQVSKEVFLSCKQESFVHKSIKVKPVISRFNKNYVEFEDNSKEYVDIVIYCTGYLYSYPFLSDNCDIKVEDNWVHPLYKHVVNIKHPTMFFIGVPFLVPVIPVCDVQVRFALASLANEILPSEKDMLKELNEYINARKNLHIPQRYMHKIGSNNLETYFQELSSFANITPIPTTALACGNSTYSTSFPNLYLNTMKVGVIGGGPSGLVVAKYCIANNFDCDVYEQRSYLGGTWNRNYSDEDPDDKLIYTKLYQGVLTNIPKEIMMYPDYSYPPEETKSFLGPVEVFDYFKGYADTFNVHHCMKYRKIVLNVCPNSDETWTITFKDLKTKLIDEAQYDAVFVCTGHLWYPITPKFPGQSIFKGSQTHSSNYNLPDPYKDKTVVVVGARSSARDVVEFISLFAKHVYVSYRDFCLVQFKENVSPKPYIKEIKETSIIFEDGTEEMVDDIVYCTGYDYSFPYLSEQCEISIDDKYIYPLYQHIVNANHPTMFFIGVPSVVCAIPLFDLQVRFAFSVLQGNCVITKEEMLKDLDKKREEREKLDIPQRHAHKMGEYQEAYWAELARVGSITPLPPVLCRIYDEVRKGRHLNLHYKILDDENFEIYSED</sequence>
<dbReference type="PRINTS" id="PR00370">
    <property type="entry name" value="FMOXYGENASE"/>
</dbReference>
<keyword evidence="6 8" id="KW-0560">Oxidoreductase</keyword>
<keyword evidence="7 8" id="KW-0503">Monooxygenase</keyword>
<gene>
    <name evidence="9" type="ORF">RN001_000562</name>
</gene>
<evidence type="ECO:0000256" key="7">
    <source>
        <dbReference type="ARBA" id="ARBA00023033"/>
    </source>
</evidence>
<name>A0AAN7PKA4_9COLE</name>
<dbReference type="GO" id="GO:0050661">
    <property type="term" value="F:NADP binding"/>
    <property type="evidence" value="ECO:0007669"/>
    <property type="project" value="InterPro"/>
</dbReference>
<dbReference type="InterPro" id="IPR036188">
    <property type="entry name" value="FAD/NAD-bd_sf"/>
</dbReference>
<evidence type="ECO:0000256" key="6">
    <source>
        <dbReference type="ARBA" id="ARBA00023002"/>
    </source>
</evidence>
<accession>A0AAN7PKA4</accession>
<evidence type="ECO:0000256" key="8">
    <source>
        <dbReference type="RuleBase" id="RU361177"/>
    </source>
</evidence>